<name>A0A803MJ53_CHEQI</name>
<evidence type="ECO:0000256" key="3">
    <source>
        <dbReference type="SAM" id="MobiDB-lite"/>
    </source>
</evidence>
<dbReference type="InterPro" id="IPR039663">
    <property type="entry name" value="AIP/AIPL1/TTC9"/>
</dbReference>
<evidence type="ECO:0000313" key="4">
    <source>
        <dbReference type="EnsemblPlants" id="AUR62030299-RA:cds"/>
    </source>
</evidence>
<feature type="region of interest" description="Disordered" evidence="3">
    <location>
        <begin position="207"/>
        <end position="233"/>
    </location>
</feature>
<dbReference type="AlphaFoldDB" id="A0A803MJ53"/>
<dbReference type="InterPro" id="IPR011990">
    <property type="entry name" value="TPR-like_helical_dom_sf"/>
</dbReference>
<accession>A0A803MJ53</accession>
<dbReference type="SUPFAM" id="SSF48452">
    <property type="entry name" value="TPR-like"/>
    <property type="match status" value="1"/>
</dbReference>
<dbReference type="Gramene" id="AUR62030299-RA">
    <property type="protein sequence ID" value="AUR62030299-RA:cds"/>
    <property type="gene ID" value="AUR62030299"/>
</dbReference>
<protein>
    <submittedName>
        <fullName evidence="4">Uncharacterized protein</fullName>
    </submittedName>
</protein>
<organism evidence="4 5">
    <name type="scientific">Chenopodium quinoa</name>
    <name type="common">Quinoa</name>
    <dbReference type="NCBI Taxonomy" id="63459"/>
    <lineage>
        <taxon>Eukaryota</taxon>
        <taxon>Viridiplantae</taxon>
        <taxon>Streptophyta</taxon>
        <taxon>Embryophyta</taxon>
        <taxon>Tracheophyta</taxon>
        <taxon>Spermatophyta</taxon>
        <taxon>Magnoliopsida</taxon>
        <taxon>eudicotyledons</taxon>
        <taxon>Gunneridae</taxon>
        <taxon>Pentapetalae</taxon>
        <taxon>Caryophyllales</taxon>
        <taxon>Chenopodiaceae</taxon>
        <taxon>Chenopodioideae</taxon>
        <taxon>Atripliceae</taxon>
        <taxon>Chenopodium</taxon>
    </lineage>
</organism>
<dbReference type="Gene3D" id="1.25.40.10">
    <property type="entry name" value="Tetratricopeptide repeat domain"/>
    <property type="match status" value="1"/>
</dbReference>
<proteinExistence type="predicted"/>
<dbReference type="EnsemblPlants" id="AUR62030299-RA">
    <property type="protein sequence ID" value="AUR62030299-RA:cds"/>
    <property type="gene ID" value="AUR62030299"/>
</dbReference>
<dbReference type="PANTHER" id="PTHR11242">
    <property type="entry name" value="ARYL HYDROCARBON RECEPTOR INTERACTING PROTEIN RELATED"/>
    <property type="match status" value="1"/>
</dbReference>
<sequence>MASFEELRGMLCISHVEEKDVSSHELEFSVGQLENPFGILNFVKKLKDEGNMLYKKNHMGSAIAKYSLALKLLSFASVCNEEDKLMFSVTVVSLNLNLAACFIKVKDYDRVGQLCSAVLCFDTTNVKAYYRRAIAALGLNKQTLAFMDLVQALKIDPKNSESQQKFKEVISLLGWSPDFVDEALAVTRKDENREDGHVRRCSGVKDDTKMEKDVSGNSLDLEDKVNPTNQDLRPNVIDNNCVLKGTSKTKNPNLTGSSFRFSRRKRNDSYLRLTPTMMDSGETQNVSPPMEFSHPPVKGHDRCETTPDLMQEDPSTGMASHESSCEAGSILLLVSPVSSPLQTLVHPSSSSSEILLDFVSSSRPRLSDSKQ</sequence>
<keyword evidence="1" id="KW-0677">Repeat</keyword>
<reference evidence="4" key="2">
    <citation type="submission" date="2021-03" db="UniProtKB">
        <authorList>
            <consortium name="EnsemblPlants"/>
        </authorList>
    </citation>
    <scope>IDENTIFICATION</scope>
</reference>
<evidence type="ECO:0000313" key="5">
    <source>
        <dbReference type="Proteomes" id="UP000596660"/>
    </source>
</evidence>
<feature type="compositionally biased region" description="Polar residues" evidence="3">
    <location>
        <begin position="313"/>
        <end position="322"/>
    </location>
</feature>
<reference evidence="4" key="1">
    <citation type="journal article" date="2017" name="Nature">
        <title>The genome of Chenopodium quinoa.</title>
        <authorList>
            <person name="Jarvis D.E."/>
            <person name="Ho Y.S."/>
            <person name="Lightfoot D.J."/>
            <person name="Schmoeckel S.M."/>
            <person name="Li B."/>
            <person name="Borm T.J.A."/>
            <person name="Ohyanagi H."/>
            <person name="Mineta K."/>
            <person name="Michell C.T."/>
            <person name="Saber N."/>
            <person name="Kharbatia N.M."/>
            <person name="Rupper R.R."/>
            <person name="Sharp A.R."/>
            <person name="Dally N."/>
            <person name="Boughton B.A."/>
            <person name="Woo Y.H."/>
            <person name="Gao G."/>
            <person name="Schijlen E.G.W.M."/>
            <person name="Guo X."/>
            <person name="Momin A.A."/>
            <person name="Negrao S."/>
            <person name="Al-Babili S."/>
            <person name="Gehring C."/>
            <person name="Roessner U."/>
            <person name="Jung C."/>
            <person name="Murphy K."/>
            <person name="Arold S.T."/>
            <person name="Gojobori T."/>
            <person name="van der Linden C.G."/>
            <person name="van Loo E.N."/>
            <person name="Jellen E.N."/>
            <person name="Maughan P.J."/>
            <person name="Tester M."/>
        </authorList>
    </citation>
    <scope>NUCLEOTIDE SEQUENCE [LARGE SCALE GENOMIC DNA]</scope>
    <source>
        <strain evidence="4">cv. PI 614886</strain>
    </source>
</reference>
<keyword evidence="5" id="KW-1185">Reference proteome</keyword>
<feature type="region of interest" description="Disordered" evidence="3">
    <location>
        <begin position="304"/>
        <end position="323"/>
    </location>
</feature>
<dbReference type="PANTHER" id="PTHR11242:SF0">
    <property type="entry name" value="TPR_REGION DOMAIN-CONTAINING PROTEIN"/>
    <property type="match status" value="1"/>
</dbReference>
<evidence type="ECO:0000256" key="1">
    <source>
        <dbReference type="ARBA" id="ARBA00022737"/>
    </source>
</evidence>
<dbReference type="SMART" id="SM00028">
    <property type="entry name" value="TPR"/>
    <property type="match status" value="2"/>
</dbReference>
<keyword evidence="2" id="KW-0802">TPR repeat</keyword>
<dbReference type="Proteomes" id="UP000596660">
    <property type="component" value="Unplaced"/>
</dbReference>
<evidence type="ECO:0000256" key="2">
    <source>
        <dbReference type="ARBA" id="ARBA00022803"/>
    </source>
</evidence>
<dbReference type="InterPro" id="IPR019734">
    <property type="entry name" value="TPR_rpt"/>
</dbReference>